<organism evidence="1 2">
    <name type="scientific">Leucogyrophana mollusca</name>
    <dbReference type="NCBI Taxonomy" id="85980"/>
    <lineage>
        <taxon>Eukaryota</taxon>
        <taxon>Fungi</taxon>
        <taxon>Dikarya</taxon>
        <taxon>Basidiomycota</taxon>
        <taxon>Agaricomycotina</taxon>
        <taxon>Agaricomycetes</taxon>
        <taxon>Agaricomycetidae</taxon>
        <taxon>Boletales</taxon>
        <taxon>Boletales incertae sedis</taxon>
        <taxon>Leucogyrophana</taxon>
    </lineage>
</organism>
<dbReference type="Proteomes" id="UP000790709">
    <property type="component" value="Unassembled WGS sequence"/>
</dbReference>
<sequence length="135" mass="14464">MRSLAIFAILATAGGLASAGCSTHTPSGAGHWRIDVYSKPNCGGSHHELTGFRSNYQDEPIICSCVPLKDFPHSIESISWSPAKMPVRTKLGVSLFTSSNCKGKSLGYATGSKHWDVSGTATKAKYFNVCSFYDV</sequence>
<name>A0ACB8BC39_9AGAM</name>
<proteinExistence type="predicted"/>
<evidence type="ECO:0000313" key="1">
    <source>
        <dbReference type="EMBL" id="KAH7923261.1"/>
    </source>
</evidence>
<accession>A0ACB8BC39</accession>
<gene>
    <name evidence="1" type="ORF">BV22DRAFT_1120940</name>
</gene>
<evidence type="ECO:0000313" key="2">
    <source>
        <dbReference type="Proteomes" id="UP000790709"/>
    </source>
</evidence>
<comment type="caution">
    <text evidence="1">The sequence shown here is derived from an EMBL/GenBank/DDBJ whole genome shotgun (WGS) entry which is preliminary data.</text>
</comment>
<dbReference type="EMBL" id="MU266457">
    <property type="protein sequence ID" value="KAH7923261.1"/>
    <property type="molecule type" value="Genomic_DNA"/>
</dbReference>
<keyword evidence="2" id="KW-1185">Reference proteome</keyword>
<protein>
    <submittedName>
        <fullName evidence="1">Uncharacterized protein</fullName>
    </submittedName>
</protein>
<reference evidence="1" key="1">
    <citation type="journal article" date="2021" name="New Phytol.">
        <title>Evolutionary innovations through gain and loss of genes in the ectomycorrhizal Boletales.</title>
        <authorList>
            <person name="Wu G."/>
            <person name="Miyauchi S."/>
            <person name="Morin E."/>
            <person name="Kuo A."/>
            <person name="Drula E."/>
            <person name="Varga T."/>
            <person name="Kohler A."/>
            <person name="Feng B."/>
            <person name="Cao Y."/>
            <person name="Lipzen A."/>
            <person name="Daum C."/>
            <person name="Hundley H."/>
            <person name="Pangilinan J."/>
            <person name="Johnson J."/>
            <person name="Barry K."/>
            <person name="LaButti K."/>
            <person name="Ng V."/>
            <person name="Ahrendt S."/>
            <person name="Min B."/>
            <person name="Choi I.G."/>
            <person name="Park H."/>
            <person name="Plett J.M."/>
            <person name="Magnuson J."/>
            <person name="Spatafora J.W."/>
            <person name="Nagy L.G."/>
            <person name="Henrissat B."/>
            <person name="Grigoriev I.V."/>
            <person name="Yang Z.L."/>
            <person name="Xu J."/>
            <person name="Martin F.M."/>
        </authorList>
    </citation>
    <scope>NUCLEOTIDE SEQUENCE</scope>
    <source>
        <strain evidence="1">KUC20120723A-06</strain>
    </source>
</reference>